<keyword evidence="3" id="KW-0813">Transport</keyword>
<comment type="caution">
    <text evidence="9">The sequence shown here is derived from an EMBL/GenBank/DDBJ whole genome shotgun (WGS) entry which is preliminary data.</text>
</comment>
<feature type="transmembrane region" description="Helical" evidence="8">
    <location>
        <begin position="37"/>
        <end position="57"/>
    </location>
</feature>
<keyword evidence="4" id="KW-1003">Cell membrane</keyword>
<sequence length="91" mass="9672">MNSVMQTAWSIAGAVLLISAALTTYRILRGPSTLDRLVAADVLIALTMCGLALWAAISRDSTVVPSIVAIALVNFLGSLAVARFRVRDDQQ</sequence>
<comment type="similarity">
    <text evidence="2">Belongs to the CPA3 antiporters (TC 2.A.63) subunit F family.</text>
</comment>
<gene>
    <name evidence="9" type="primary">mrpF</name>
    <name evidence="9" type="ORF">GOEFS_036_00270</name>
</gene>
<dbReference type="STRING" id="1077974.GOEFS_036_00270"/>
<evidence type="ECO:0000256" key="6">
    <source>
        <dbReference type="ARBA" id="ARBA00022989"/>
    </source>
</evidence>
<dbReference type="NCBIfam" id="NF005930">
    <property type="entry name" value="PRK07948.1"/>
    <property type="match status" value="1"/>
</dbReference>
<feature type="transmembrane region" description="Helical" evidence="8">
    <location>
        <begin position="63"/>
        <end position="82"/>
    </location>
</feature>
<accession>H0QXN7</accession>
<reference evidence="9 10" key="1">
    <citation type="submission" date="2011-12" db="EMBL/GenBank/DDBJ databases">
        <title>Whole genome shotgun sequence of Gordonia effusa NBRC 100432.</title>
        <authorList>
            <person name="Yoshida I."/>
            <person name="Takarada H."/>
            <person name="Hosoyama A."/>
            <person name="Tsuchikane K."/>
            <person name="Katsumata H."/>
            <person name="Yamazaki S."/>
            <person name="Fujita N."/>
        </authorList>
    </citation>
    <scope>NUCLEOTIDE SEQUENCE [LARGE SCALE GENOMIC DNA]</scope>
    <source>
        <strain evidence="9 10">NBRC 100432</strain>
    </source>
</reference>
<dbReference type="EMBL" id="BAEH01000036">
    <property type="protein sequence ID" value="GAB17588.1"/>
    <property type="molecule type" value="Genomic_DNA"/>
</dbReference>
<evidence type="ECO:0000313" key="10">
    <source>
        <dbReference type="Proteomes" id="UP000035034"/>
    </source>
</evidence>
<dbReference type="GO" id="GO:0005886">
    <property type="term" value="C:plasma membrane"/>
    <property type="evidence" value="ECO:0007669"/>
    <property type="project" value="UniProtKB-SubCell"/>
</dbReference>
<dbReference type="Pfam" id="PF04066">
    <property type="entry name" value="MrpF_PhaF"/>
    <property type="match status" value="1"/>
</dbReference>
<keyword evidence="5 8" id="KW-0812">Transmembrane</keyword>
<name>H0QXN7_9ACTN</name>
<evidence type="ECO:0000256" key="7">
    <source>
        <dbReference type="ARBA" id="ARBA00023136"/>
    </source>
</evidence>
<dbReference type="PANTHER" id="PTHR34702">
    <property type="entry name" value="NA(+)/H(+) ANTIPORTER SUBUNIT F1"/>
    <property type="match status" value="1"/>
</dbReference>
<keyword evidence="7 8" id="KW-0472">Membrane</keyword>
<evidence type="ECO:0000256" key="1">
    <source>
        <dbReference type="ARBA" id="ARBA00004651"/>
    </source>
</evidence>
<dbReference type="GO" id="GO:0015385">
    <property type="term" value="F:sodium:proton antiporter activity"/>
    <property type="evidence" value="ECO:0007669"/>
    <property type="project" value="TreeGrafter"/>
</dbReference>
<feature type="transmembrane region" description="Helical" evidence="8">
    <location>
        <begin position="6"/>
        <end position="25"/>
    </location>
</feature>
<comment type="subcellular location">
    <subcellularLocation>
        <location evidence="1">Cell membrane</location>
        <topology evidence="1">Multi-pass membrane protein</topology>
    </subcellularLocation>
</comment>
<evidence type="ECO:0000256" key="5">
    <source>
        <dbReference type="ARBA" id="ARBA00022692"/>
    </source>
</evidence>
<dbReference type="eggNOG" id="COG2212">
    <property type="taxonomic scope" value="Bacteria"/>
</dbReference>
<evidence type="ECO:0000256" key="4">
    <source>
        <dbReference type="ARBA" id="ARBA00022475"/>
    </source>
</evidence>
<evidence type="ECO:0000256" key="3">
    <source>
        <dbReference type="ARBA" id="ARBA00022448"/>
    </source>
</evidence>
<dbReference type="PANTHER" id="PTHR34702:SF1">
    <property type="entry name" value="NA(+)_H(+) ANTIPORTER SUBUNIT F"/>
    <property type="match status" value="1"/>
</dbReference>
<evidence type="ECO:0000313" key="9">
    <source>
        <dbReference type="EMBL" id="GAB17588.1"/>
    </source>
</evidence>
<organism evidence="9 10">
    <name type="scientific">Gordonia effusa NBRC 100432</name>
    <dbReference type="NCBI Taxonomy" id="1077974"/>
    <lineage>
        <taxon>Bacteria</taxon>
        <taxon>Bacillati</taxon>
        <taxon>Actinomycetota</taxon>
        <taxon>Actinomycetes</taxon>
        <taxon>Mycobacteriales</taxon>
        <taxon>Gordoniaceae</taxon>
        <taxon>Gordonia</taxon>
    </lineage>
</organism>
<evidence type="ECO:0000256" key="2">
    <source>
        <dbReference type="ARBA" id="ARBA00009212"/>
    </source>
</evidence>
<proteinExistence type="inferred from homology"/>
<dbReference type="Proteomes" id="UP000035034">
    <property type="component" value="Unassembled WGS sequence"/>
</dbReference>
<protein>
    <submittedName>
        <fullName evidence="9">Na(+)/H(+) antiporter subunit F</fullName>
    </submittedName>
</protein>
<keyword evidence="10" id="KW-1185">Reference proteome</keyword>
<evidence type="ECO:0000256" key="8">
    <source>
        <dbReference type="SAM" id="Phobius"/>
    </source>
</evidence>
<dbReference type="AlphaFoldDB" id="H0QXN7"/>
<dbReference type="InterPro" id="IPR007208">
    <property type="entry name" value="MrpF/PhaF-like"/>
</dbReference>
<keyword evidence="6 8" id="KW-1133">Transmembrane helix</keyword>